<protein>
    <recommendedName>
        <fullName evidence="2">Zinc finger CGNR domain-containing protein</fullName>
    </recommendedName>
</protein>
<evidence type="ECO:0000313" key="4">
    <source>
        <dbReference type="Proteomes" id="UP000305282"/>
    </source>
</evidence>
<dbReference type="PANTHER" id="PTHR35525">
    <property type="entry name" value="BLL6575 PROTEIN"/>
    <property type="match status" value="1"/>
</dbReference>
<dbReference type="InterPro" id="IPR023286">
    <property type="entry name" value="ABATE_dom_sf"/>
</dbReference>
<accession>A0A4S5EQI3</accession>
<dbReference type="Proteomes" id="UP000305282">
    <property type="component" value="Unassembled WGS sequence"/>
</dbReference>
<proteinExistence type="predicted"/>
<dbReference type="AlphaFoldDB" id="A0A4S5EQI3"/>
<evidence type="ECO:0000259" key="2">
    <source>
        <dbReference type="Pfam" id="PF11706"/>
    </source>
</evidence>
<feature type="region of interest" description="Disordered" evidence="1">
    <location>
        <begin position="186"/>
        <end position="214"/>
    </location>
</feature>
<dbReference type="RefSeq" id="WP_136447949.1">
    <property type="nucleotide sequence ID" value="NZ_SSXH01000200.1"/>
</dbReference>
<comment type="caution">
    <text evidence="3">The sequence shown here is derived from an EMBL/GenBank/DDBJ whole genome shotgun (WGS) entry which is preliminary data.</text>
</comment>
<keyword evidence="4" id="KW-1185">Reference proteome</keyword>
<evidence type="ECO:0000313" key="3">
    <source>
        <dbReference type="EMBL" id="THJ74655.1"/>
    </source>
</evidence>
<evidence type="ECO:0000256" key="1">
    <source>
        <dbReference type="SAM" id="MobiDB-lite"/>
    </source>
</evidence>
<dbReference type="Pfam" id="PF07336">
    <property type="entry name" value="ABATE"/>
    <property type="match status" value="1"/>
</dbReference>
<feature type="domain" description="Zinc finger CGNR" evidence="2">
    <location>
        <begin position="156"/>
        <end position="197"/>
    </location>
</feature>
<name>A0A4S5EQI3_9ACTN</name>
<dbReference type="EMBL" id="SSXH01000200">
    <property type="protein sequence ID" value="THJ74655.1"/>
    <property type="molecule type" value="Genomic_DNA"/>
</dbReference>
<dbReference type="OrthoDB" id="123307at2"/>
<dbReference type="InterPro" id="IPR010852">
    <property type="entry name" value="ABATE"/>
</dbReference>
<organism evidence="3 4">
    <name type="scientific">Candidatus Frankia alpina</name>
    <dbReference type="NCBI Taxonomy" id="2699483"/>
    <lineage>
        <taxon>Bacteria</taxon>
        <taxon>Bacillati</taxon>
        <taxon>Actinomycetota</taxon>
        <taxon>Actinomycetes</taxon>
        <taxon>Frankiales</taxon>
        <taxon>Frankiaceae</taxon>
        <taxon>Frankia</taxon>
    </lineage>
</organism>
<dbReference type="PANTHER" id="PTHR35525:SF3">
    <property type="entry name" value="BLL6575 PROTEIN"/>
    <property type="match status" value="1"/>
</dbReference>
<dbReference type="InterPro" id="IPR021005">
    <property type="entry name" value="Znf_CGNR"/>
</dbReference>
<dbReference type="SUPFAM" id="SSF160904">
    <property type="entry name" value="Jann2411-like"/>
    <property type="match status" value="1"/>
</dbReference>
<dbReference type="Gene3D" id="1.10.3300.10">
    <property type="entry name" value="Jann2411-like domain"/>
    <property type="match status" value="1"/>
</dbReference>
<sequence>MTSSVAVEPAPMRTTTRTRRVDTGGLCLDLVATRTPNSPDGPDGPDLLATTDGTAAWLGTLNLPTPAAGLTPRDVDRIQVLRAAVDRLVRARLAGAGPDPEDVGHLNVCAAAPTPTFFLRGDAWARIEVPQPDLAGVLSVLARDAVHLLTTGEPSRLRSCEGCGLAFYDRSPSGARRWCSMKRCGERSASANYRRRHTGTGDSDSDSDSDLAEA</sequence>
<dbReference type="Pfam" id="PF11706">
    <property type="entry name" value="zf-CGNR"/>
    <property type="match status" value="1"/>
</dbReference>
<gene>
    <name evidence="3" type="ORF">E7Y31_10170</name>
</gene>
<reference evidence="3 4" key="1">
    <citation type="submission" date="2019-04" db="EMBL/GenBank/DDBJ databases">
        <title>Draft genome sequences for three unisolated Alnus-infective Frankia Sp+ strains, AgTrS, AiOr and AvVan, the first sequenced Frankia strains able to sporulate in-planta.</title>
        <authorList>
            <person name="Bethencourt L."/>
            <person name="Vautrin F."/>
            <person name="Taib N."/>
            <person name="Dubost A."/>
            <person name="Castro-Garcia L."/>
            <person name="Imbaud O."/>
            <person name="Abrouk D."/>
            <person name="Fournier P."/>
            <person name="Briolay J."/>
            <person name="Nguyen A."/>
            <person name="Normand P."/>
            <person name="Fernandez M.P."/>
            <person name="Brochier-Armanet C."/>
            <person name="Herrera-Belaroussi A."/>
        </authorList>
    </citation>
    <scope>NUCLEOTIDE SEQUENCE [LARGE SCALE GENOMIC DNA]</scope>
    <source>
        <strain evidence="3 4">AvVan</strain>
    </source>
</reference>
<feature type="compositionally biased region" description="Acidic residues" evidence="1">
    <location>
        <begin position="203"/>
        <end position="214"/>
    </location>
</feature>